<protein>
    <submittedName>
        <fullName evidence="4">Uncharacterized protein</fullName>
    </submittedName>
</protein>
<dbReference type="Pfam" id="PF00515">
    <property type="entry name" value="TPR_1"/>
    <property type="match status" value="1"/>
</dbReference>
<dbReference type="SUPFAM" id="SSF48452">
    <property type="entry name" value="TPR-like"/>
    <property type="match status" value="1"/>
</dbReference>
<dbReference type="AlphaFoldDB" id="A0A2S0VLX6"/>
<dbReference type="Pfam" id="PF14559">
    <property type="entry name" value="TPR_19"/>
    <property type="match status" value="1"/>
</dbReference>
<dbReference type="Proteomes" id="UP000244441">
    <property type="component" value="Chromosome"/>
</dbReference>
<dbReference type="SMART" id="SM00028">
    <property type="entry name" value="TPR"/>
    <property type="match status" value="4"/>
</dbReference>
<feature type="repeat" description="TPR" evidence="3">
    <location>
        <begin position="244"/>
        <end position="277"/>
    </location>
</feature>
<dbReference type="RefSeq" id="WP_108601259.1">
    <property type="nucleotide sequence ID" value="NZ_CP026604.1"/>
</dbReference>
<dbReference type="InterPro" id="IPR019734">
    <property type="entry name" value="TPR_rpt"/>
</dbReference>
<keyword evidence="1" id="KW-0677">Repeat</keyword>
<dbReference type="PANTHER" id="PTHR45586:SF1">
    <property type="entry name" value="LIPOPOLYSACCHARIDE ASSEMBLY PROTEIN B"/>
    <property type="match status" value="1"/>
</dbReference>
<dbReference type="InterPro" id="IPR051012">
    <property type="entry name" value="CellSynth/LPSAsmb/PSIAsmb"/>
</dbReference>
<keyword evidence="2 3" id="KW-0802">TPR repeat</keyword>
<dbReference type="Gene3D" id="1.25.40.10">
    <property type="entry name" value="Tetratricopeptide repeat domain"/>
    <property type="match status" value="1"/>
</dbReference>
<evidence type="ECO:0000256" key="3">
    <source>
        <dbReference type="PROSITE-ProRule" id="PRU00339"/>
    </source>
</evidence>
<sequence>MIKYLNSLKRVLVILSCILLLIGLAGCNSTPSRLTESQLSSYFADNQFANHNKYYIESAKDIFTLDDDIKKTIRRKISSTHSHEERVKRLMTEIIGKPNKDYIYSGAADLTASEAYRYKTANCLSLTIMAYSMAKEANIGAAFQEVFVPEFWTDRQGQKLANGHVNLRLFATQHNHIYHHSIYTKEVDFAPEVNSQSLNKRTISKAHIQALFYNNRAANALIEGDLDYAYHYLKQAIELHPDDSPTWSNLGLLYKRRQLIALAEKAYNKALELDPNNLTPLDNLAVLYKQQGKLALSKSIQDKLKTKRANNPFYHQYQGDLALESGDYLAAVSHYKRAIRIAPKHDSFYFGLARAYYSLGDNNKTQQYLAKAKRYADFDDDSHRYQAKLNMLGN</sequence>
<dbReference type="InterPro" id="IPR011990">
    <property type="entry name" value="TPR-like_helical_dom_sf"/>
</dbReference>
<feature type="repeat" description="TPR" evidence="3">
    <location>
        <begin position="312"/>
        <end position="345"/>
    </location>
</feature>
<accession>A0A2S0VLX6</accession>
<dbReference type="KEGG" id="cate:C2869_01405"/>
<reference evidence="4 5" key="1">
    <citation type="submission" date="2018-01" db="EMBL/GenBank/DDBJ databases">
        <title>Genome sequence of a Cantenovulum-like bacteria.</title>
        <authorList>
            <person name="Tan W.R."/>
            <person name="Lau N.-S."/>
            <person name="Go F."/>
            <person name="Amirul A.-A.A."/>
        </authorList>
    </citation>
    <scope>NUCLEOTIDE SEQUENCE [LARGE SCALE GENOMIC DNA]</scope>
    <source>
        <strain evidence="4 5">CCB-QB4</strain>
    </source>
</reference>
<keyword evidence="5" id="KW-1185">Reference proteome</keyword>
<evidence type="ECO:0000313" key="5">
    <source>
        <dbReference type="Proteomes" id="UP000244441"/>
    </source>
</evidence>
<evidence type="ECO:0000313" key="4">
    <source>
        <dbReference type="EMBL" id="AWB65182.1"/>
    </source>
</evidence>
<dbReference type="EMBL" id="CP026604">
    <property type="protein sequence ID" value="AWB65182.1"/>
    <property type="molecule type" value="Genomic_DNA"/>
</dbReference>
<dbReference type="PANTHER" id="PTHR45586">
    <property type="entry name" value="TPR REPEAT-CONTAINING PROTEIN PA4667"/>
    <property type="match status" value="1"/>
</dbReference>
<dbReference type="PROSITE" id="PS51257">
    <property type="entry name" value="PROKAR_LIPOPROTEIN"/>
    <property type="match status" value="1"/>
</dbReference>
<feature type="repeat" description="TPR" evidence="3">
    <location>
        <begin position="210"/>
        <end position="243"/>
    </location>
</feature>
<name>A0A2S0VLX6_9ALTE</name>
<gene>
    <name evidence="4" type="ORF">C2869_01405</name>
</gene>
<dbReference type="PROSITE" id="PS50005">
    <property type="entry name" value="TPR"/>
    <property type="match status" value="3"/>
</dbReference>
<evidence type="ECO:0000256" key="2">
    <source>
        <dbReference type="ARBA" id="ARBA00022803"/>
    </source>
</evidence>
<proteinExistence type="predicted"/>
<evidence type="ECO:0000256" key="1">
    <source>
        <dbReference type="ARBA" id="ARBA00022737"/>
    </source>
</evidence>
<organism evidence="4 5">
    <name type="scientific">Saccharobesus litoralis</name>
    <dbReference type="NCBI Taxonomy" id="2172099"/>
    <lineage>
        <taxon>Bacteria</taxon>
        <taxon>Pseudomonadati</taxon>
        <taxon>Pseudomonadota</taxon>
        <taxon>Gammaproteobacteria</taxon>
        <taxon>Alteromonadales</taxon>
        <taxon>Alteromonadaceae</taxon>
        <taxon>Saccharobesus</taxon>
    </lineage>
</organism>
<dbReference type="OrthoDB" id="5801251at2"/>